<dbReference type="Proteomes" id="UP000594638">
    <property type="component" value="Unassembled WGS sequence"/>
</dbReference>
<organism evidence="3 4">
    <name type="scientific">Olea europaea subsp. europaea</name>
    <dbReference type="NCBI Taxonomy" id="158383"/>
    <lineage>
        <taxon>Eukaryota</taxon>
        <taxon>Viridiplantae</taxon>
        <taxon>Streptophyta</taxon>
        <taxon>Embryophyta</taxon>
        <taxon>Tracheophyta</taxon>
        <taxon>Spermatophyta</taxon>
        <taxon>Magnoliopsida</taxon>
        <taxon>eudicotyledons</taxon>
        <taxon>Gunneridae</taxon>
        <taxon>Pentapetalae</taxon>
        <taxon>asterids</taxon>
        <taxon>lamiids</taxon>
        <taxon>Lamiales</taxon>
        <taxon>Oleaceae</taxon>
        <taxon>Oleeae</taxon>
        <taxon>Olea</taxon>
    </lineage>
</organism>
<accession>A0A8S0UMT5</accession>
<dbReference type="PANTHER" id="PTHR46851:SF11">
    <property type="entry name" value="GYF DOMAIN-CONTAINING PROTEIN"/>
    <property type="match status" value="1"/>
</dbReference>
<dbReference type="SMART" id="SM00444">
    <property type="entry name" value="GYF"/>
    <property type="match status" value="1"/>
</dbReference>
<dbReference type="Gene3D" id="3.30.1490.40">
    <property type="match status" value="1"/>
</dbReference>
<dbReference type="SUPFAM" id="SSF55277">
    <property type="entry name" value="GYF domain"/>
    <property type="match status" value="1"/>
</dbReference>
<feature type="domain" description="GYF" evidence="2">
    <location>
        <begin position="76"/>
        <end position="130"/>
    </location>
</feature>
<evidence type="ECO:0000313" key="3">
    <source>
        <dbReference type="EMBL" id="CAA3019023.1"/>
    </source>
</evidence>
<dbReference type="Gramene" id="OE9A097356T1">
    <property type="protein sequence ID" value="OE9A097356C1"/>
    <property type="gene ID" value="OE9A097356"/>
</dbReference>
<proteinExistence type="predicted"/>
<reference evidence="3 4" key="1">
    <citation type="submission" date="2019-12" db="EMBL/GenBank/DDBJ databases">
        <authorList>
            <person name="Alioto T."/>
            <person name="Alioto T."/>
            <person name="Gomez Garrido J."/>
        </authorList>
    </citation>
    <scope>NUCLEOTIDE SEQUENCE [LARGE SCALE GENOMIC DNA]</scope>
</reference>
<dbReference type="InterPro" id="IPR045894">
    <property type="entry name" value="At5g08430-like"/>
</dbReference>
<sequence length="135" mass="15497">MIAEDQPSDFVQIEKQHSEPPVNGNYGLMTIVDLEEMNPQQKPEEQEVIDLSDDELPPQNSKNEGQQIDYGDPCIPPIWHYVDPQGIIQGPFSLYDLKRWSDADYFHPGFTVWRSGQSQHDAVPLLNLLHQIFPL</sequence>
<feature type="region of interest" description="Disordered" evidence="1">
    <location>
        <begin position="1"/>
        <end position="69"/>
    </location>
</feature>
<dbReference type="PROSITE" id="PS50829">
    <property type="entry name" value="GYF"/>
    <property type="match status" value="1"/>
</dbReference>
<evidence type="ECO:0000259" key="2">
    <source>
        <dbReference type="PROSITE" id="PS50829"/>
    </source>
</evidence>
<dbReference type="OrthoDB" id="6415790at2759"/>
<name>A0A8S0UMT5_OLEEU</name>
<keyword evidence="4" id="KW-1185">Reference proteome</keyword>
<dbReference type="AlphaFoldDB" id="A0A8S0UMT5"/>
<gene>
    <name evidence="3" type="ORF">OLEA9_A097356</name>
</gene>
<dbReference type="PANTHER" id="PTHR46851">
    <property type="entry name" value="OS01G0884500 PROTEIN"/>
    <property type="match status" value="1"/>
</dbReference>
<evidence type="ECO:0000313" key="4">
    <source>
        <dbReference type="Proteomes" id="UP000594638"/>
    </source>
</evidence>
<protein>
    <submittedName>
        <fullName evidence="3">Uncharacterized protein At5g08430-like isoform X5</fullName>
    </submittedName>
</protein>
<comment type="caution">
    <text evidence="3">The sequence shown here is derived from an EMBL/GenBank/DDBJ whole genome shotgun (WGS) entry which is preliminary data.</text>
</comment>
<dbReference type="EMBL" id="CACTIH010008006">
    <property type="protein sequence ID" value="CAA3019023.1"/>
    <property type="molecule type" value="Genomic_DNA"/>
</dbReference>
<evidence type="ECO:0000256" key="1">
    <source>
        <dbReference type="SAM" id="MobiDB-lite"/>
    </source>
</evidence>
<feature type="compositionally biased region" description="Acidic residues" evidence="1">
    <location>
        <begin position="46"/>
        <end position="56"/>
    </location>
</feature>
<dbReference type="Pfam" id="PF02213">
    <property type="entry name" value="GYF"/>
    <property type="match status" value="1"/>
</dbReference>
<dbReference type="InterPro" id="IPR003169">
    <property type="entry name" value="GYF"/>
</dbReference>
<dbReference type="InterPro" id="IPR035445">
    <property type="entry name" value="GYF-like_dom_sf"/>
</dbReference>